<comment type="function">
    <text evidence="3">Necessary for protein synthesis in mitochondria. Functions as a ribosome recycling factor in mitochondria.</text>
</comment>
<dbReference type="Gene3D" id="1.10.132.20">
    <property type="entry name" value="Ribosome-recycling factor"/>
    <property type="match status" value="1"/>
</dbReference>
<evidence type="ECO:0000256" key="1">
    <source>
        <dbReference type="ARBA" id="ARBA00005912"/>
    </source>
</evidence>
<dbReference type="PANTHER" id="PTHR20982">
    <property type="entry name" value="RIBOSOME RECYCLING FACTOR"/>
    <property type="match status" value="1"/>
</dbReference>
<dbReference type="GO" id="GO:0005739">
    <property type="term" value="C:mitochondrion"/>
    <property type="evidence" value="ECO:0007669"/>
    <property type="project" value="TreeGrafter"/>
</dbReference>
<dbReference type="AlphaFoldDB" id="A0A9P4NG44"/>
<name>A0A9P4NG44_9PEZI</name>
<evidence type="ECO:0000256" key="4">
    <source>
        <dbReference type="SAM" id="MobiDB-lite"/>
    </source>
</evidence>
<evidence type="ECO:0000313" key="6">
    <source>
        <dbReference type="EMBL" id="KAF2420323.1"/>
    </source>
</evidence>
<comment type="similarity">
    <text evidence="1">Belongs to the RRF family.</text>
</comment>
<sequence length="281" mass="30909">MSVRSSVRVSRTVRDVTYAKTSSSYCLRCEPQIYHICRRQPQYPSLQWRPFSSTIPSLKKKDKGHAKADLAPPSSKPGIGEKEAATEGAFDFSGLQSKILKATEHLAHQLSQLRAGGRFNPEQLEELKVQLKVTGEGGKGPTTKVKDLAQVVVKGRNVSVICHEEDHVKPVNSAIVTSKLNLTPHGPNPEALTTLTIQIPPPTGESRQEALMQASKAAEEALGRIREARGGHQKKLKSLQTSKKVRPDDFHKAQSEMETVVKNGNDEVKKILDNSKRVLEG</sequence>
<dbReference type="EMBL" id="MU007111">
    <property type="protein sequence ID" value="KAF2420323.1"/>
    <property type="molecule type" value="Genomic_DNA"/>
</dbReference>
<feature type="region of interest" description="Disordered" evidence="4">
    <location>
        <begin position="56"/>
        <end position="81"/>
    </location>
</feature>
<feature type="domain" description="Ribosome recycling factor" evidence="5">
    <location>
        <begin position="107"/>
        <end position="276"/>
    </location>
</feature>
<dbReference type="InterPro" id="IPR036191">
    <property type="entry name" value="RRF_sf"/>
</dbReference>
<evidence type="ECO:0000256" key="3">
    <source>
        <dbReference type="ARBA" id="ARBA00024909"/>
    </source>
</evidence>
<comment type="caution">
    <text evidence="6">The sequence shown here is derived from an EMBL/GenBank/DDBJ whole genome shotgun (WGS) entry which is preliminary data.</text>
</comment>
<feature type="region of interest" description="Disordered" evidence="4">
    <location>
        <begin position="229"/>
        <end position="248"/>
    </location>
</feature>
<dbReference type="GO" id="GO:0006412">
    <property type="term" value="P:translation"/>
    <property type="evidence" value="ECO:0007669"/>
    <property type="project" value="UniProtKB-KW"/>
</dbReference>
<dbReference type="PANTHER" id="PTHR20982:SF3">
    <property type="entry name" value="MITOCHONDRIAL RIBOSOME RECYCLING FACTOR PSEUDO 1"/>
    <property type="match status" value="1"/>
</dbReference>
<accession>A0A9P4NG44</accession>
<keyword evidence="2" id="KW-0648">Protein biosynthesis</keyword>
<gene>
    <name evidence="6" type="ORF">EJ08DRAFT_702559</name>
</gene>
<dbReference type="InterPro" id="IPR002661">
    <property type="entry name" value="Ribosome_recyc_fac"/>
</dbReference>
<dbReference type="Pfam" id="PF01765">
    <property type="entry name" value="RRF"/>
    <property type="match status" value="1"/>
</dbReference>
<evidence type="ECO:0000256" key="2">
    <source>
        <dbReference type="ARBA" id="ARBA00022917"/>
    </source>
</evidence>
<proteinExistence type="inferred from homology"/>
<evidence type="ECO:0000259" key="5">
    <source>
        <dbReference type="Pfam" id="PF01765"/>
    </source>
</evidence>
<dbReference type="Proteomes" id="UP000800235">
    <property type="component" value="Unassembled WGS sequence"/>
</dbReference>
<protein>
    <submittedName>
        <fullName evidence="6">Ribosome recycling factor</fullName>
    </submittedName>
</protein>
<dbReference type="OrthoDB" id="407355at2759"/>
<dbReference type="SUPFAM" id="SSF55194">
    <property type="entry name" value="Ribosome recycling factor, RRF"/>
    <property type="match status" value="1"/>
</dbReference>
<organism evidence="6 7">
    <name type="scientific">Tothia fuscella</name>
    <dbReference type="NCBI Taxonomy" id="1048955"/>
    <lineage>
        <taxon>Eukaryota</taxon>
        <taxon>Fungi</taxon>
        <taxon>Dikarya</taxon>
        <taxon>Ascomycota</taxon>
        <taxon>Pezizomycotina</taxon>
        <taxon>Dothideomycetes</taxon>
        <taxon>Pleosporomycetidae</taxon>
        <taxon>Venturiales</taxon>
        <taxon>Cylindrosympodiaceae</taxon>
        <taxon>Tothia</taxon>
    </lineage>
</organism>
<dbReference type="GO" id="GO:0043023">
    <property type="term" value="F:ribosomal large subunit binding"/>
    <property type="evidence" value="ECO:0007669"/>
    <property type="project" value="TreeGrafter"/>
</dbReference>
<keyword evidence="7" id="KW-1185">Reference proteome</keyword>
<dbReference type="InterPro" id="IPR023584">
    <property type="entry name" value="Ribosome_recyc_fac_dom"/>
</dbReference>
<evidence type="ECO:0000313" key="7">
    <source>
        <dbReference type="Proteomes" id="UP000800235"/>
    </source>
</evidence>
<reference evidence="6" key="1">
    <citation type="journal article" date="2020" name="Stud. Mycol.">
        <title>101 Dothideomycetes genomes: a test case for predicting lifestyles and emergence of pathogens.</title>
        <authorList>
            <person name="Haridas S."/>
            <person name="Albert R."/>
            <person name="Binder M."/>
            <person name="Bloem J."/>
            <person name="Labutti K."/>
            <person name="Salamov A."/>
            <person name="Andreopoulos B."/>
            <person name="Baker S."/>
            <person name="Barry K."/>
            <person name="Bills G."/>
            <person name="Bluhm B."/>
            <person name="Cannon C."/>
            <person name="Castanera R."/>
            <person name="Culley D."/>
            <person name="Daum C."/>
            <person name="Ezra D."/>
            <person name="Gonzalez J."/>
            <person name="Henrissat B."/>
            <person name="Kuo A."/>
            <person name="Liang C."/>
            <person name="Lipzen A."/>
            <person name="Lutzoni F."/>
            <person name="Magnuson J."/>
            <person name="Mondo S."/>
            <person name="Nolan M."/>
            <person name="Ohm R."/>
            <person name="Pangilinan J."/>
            <person name="Park H.-J."/>
            <person name="Ramirez L."/>
            <person name="Alfaro M."/>
            <person name="Sun H."/>
            <person name="Tritt A."/>
            <person name="Yoshinaga Y."/>
            <person name="Zwiers L.-H."/>
            <person name="Turgeon B."/>
            <person name="Goodwin S."/>
            <person name="Spatafora J."/>
            <person name="Crous P."/>
            <person name="Grigoriev I."/>
        </authorList>
    </citation>
    <scope>NUCLEOTIDE SEQUENCE</scope>
    <source>
        <strain evidence="6">CBS 130266</strain>
    </source>
</reference>
<dbReference type="Gene3D" id="3.30.1360.40">
    <property type="match status" value="1"/>
</dbReference>